<evidence type="ECO:0000313" key="1">
    <source>
        <dbReference type="EMBL" id="MPM04082.1"/>
    </source>
</evidence>
<protein>
    <submittedName>
        <fullName evidence="1">Uncharacterized protein</fullName>
    </submittedName>
</protein>
<accession>A0A644WJV7</accession>
<dbReference type="AlphaFoldDB" id="A0A644WJV7"/>
<gene>
    <name evidence="1" type="ORF">SDC9_50352</name>
</gene>
<comment type="caution">
    <text evidence="1">The sequence shown here is derived from an EMBL/GenBank/DDBJ whole genome shotgun (WGS) entry which is preliminary data.</text>
</comment>
<dbReference type="EMBL" id="VSSQ01001007">
    <property type="protein sequence ID" value="MPM04082.1"/>
    <property type="molecule type" value="Genomic_DNA"/>
</dbReference>
<organism evidence="1">
    <name type="scientific">bioreactor metagenome</name>
    <dbReference type="NCBI Taxonomy" id="1076179"/>
    <lineage>
        <taxon>unclassified sequences</taxon>
        <taxon>metagenomes</taxon>
        <taxon>ecological metagenomes</taxon>
    </lineage>
</organism>
<sequence>MSFLSRSYKMLCMELHLSDEGIHDIRIISMNRKGNVTGFDIIGHYCSIDEIPVKTWSKSVPVVILISGKGVITRRFTSSMLSLEDRDILHAFFPNTDTNEFVVSANYSGNSTWASVLRFSSINETLETVRSKGVFITGVYCGNHFVSQFYPFIPEAPDLLNTGRIQLVFNDKELVDIRSSEELADTIRIGTESIHAAFFPLLGCGFHALENKSLPGNHISSIHQDSTDFHWYSKYSSLLRLSLISIFTILLGNFFIFSNLNEEAGKLQTTVESNQNMLAEYDTLLSDFNKKRDFLEQAGLLDEANIAWYADQIASTTPILISLTGLNINPVSKSSEQEDDIVPESGLIEICGLTPDPVLLHTWVDTLSRKSWVGNARVMNYSQESRNGQATFTVSVRTKSEK</sequence>
<name>A0A644WJV7_9ZZZZ</name>
<proteinExistence type="predicted"/>
<reference evidence="1" key="1">
    <citation type="submission" date="2019-08" db="EMBL/GenBank/DDBJ databases">
        <authorList>
            <person name="Kucharzyk K."/>
            <person name="Murdoch R.W."/>
            <person name="Higgins S."/>
            <person name="Loffler F."/>
        </authorList>
    </citation>
    <scope>NUCLEOTIDE SEQUENCE</scope>
</reference>